<keyword evidence="4" id="KW-0597">Phosphoprotein</keyword>
<keyword evidence="6 9" id="KW-0418">Kinase</keyword>
<dbReference type="InterPro" id="IPR036097">
    <property type="entry name" value="HisK_dim/P_sf"/>
</dbReference>
<dbReference type="InterPro" id="IPR005467">
    <property type="entry name" value="His_kinase_dom"/>
</dbReference>
<dbReference type="InterPro" id="IPR036890">
    <property type="entry name" value="HATPase_C_sf"/>
</dbReference>
<dbReference type="Pfam" id="PF00512">
    <property type="entry name" value="HisKA"/>
    <property type="match status" value="1"/>
</dbReference>
<dbReference type="PROSITE" id="PS50109">
    <property type="entry name" value="HIS_KIN"/>
    <property type="match status" value="1"/>
</dbReference>
<organism evidence="9 10">
    <name type="scientific">Trueperella bonasi</name>
    <dbReference type="NCBI Taxonomy" id="312286"/>
    <lineage>
        <taxon>Bacteria</taxon>
        <taxon>Bacillati</taxon>
        <taxon>Actinomycetota</taxon>
        <taxon>Actinomycetes</taxon>
        <taxon>Actinomycetales</taxon>
        <taxon>Actinomycetaceae</taxon>
        <taxon>Trueperella</taxon>
    </lineage>
</organism>
<dbReference type="SUPFAM" id="SSF47384">
    <property type="entry name" value="Homodimeric domain of signal transducing histidine kinase"/>
    <property type="match status" value="1"/>
</dbReference>
<dbReference type="InterPro" id="IPR003661">
    <property type="entry name" value="HisK_dim/P_dom"/>
</dbReference>
<accession>A0ABT9NF64</accession>
<dbReference type="EC" id="2.7.13.3" evidence="3"/>
<dbReference type="Proteomes" id="UP001243212">
    <property type="component" value="Unassembled WGS sequence"/>
</dbReference>
<comment type="subcellular location">
    <subcellularLocation>
        <location evidence="2">Cell membrane</location>
    </subcellularLocation>
</comment>
<feature type="domain" description="Histidine kinase" evidence="8">
    <location>
        <begin position="45"/>
        <end position="256"/>
    </location>
</feature>
<dbReference type="Gene3D" id="3.30.565.10">
    <property type="entry name" value="Histidine kinase-like ATPase, C-terminal domain"/>
    <property type="match status" value="1"/>
</dbReference>
<dbReference type="InterPro" id="IPR050736">
    <property type="entry name" value="Sensor_HK_Regulatory"/>
</dbReference>
<dbReference type="PANTHER" id="PTHR43711:SF1">
    <property type="entry name" value="HISTIDINE KINASE 1"/>
    <property type="match status" value="1"/>
</dbReference>
<evidence type="ECO:0000256" key="3">
    <source>
        <dbReference type="ARBA" id="ARBA00012438"/>
    </source>
</evidence>
<evidence type="ECO:0000313" key="10">
    <source>
        <dbReference type="Proteomes" id="UP001243212"/>
    </source>
</evidence>
<comment type="catalytic activity">
    <reaction evidence="1">
        <text>ATP + protein L-histidine = ADP + protein N-phospho-L-histidine.</text>
        <dbReference type="EC" id="2.7.13.3"/>
    </reaction>
</comment>
<dbReference type="PANTHER" id="PTHR43711">
    <property type="entry name" value="TWO-COMPONENT HISTIDINE KINASE"/>
    <property type="match status" value="1"/>
</dbReference>
<keyword evidence="5" id="KW-0808">Transferase</keyword>
<evidence type="ECO:0000256" key="2">
    <source>
        <dbReference type="ARBA" id="ARBA00004236"/>
    </source>
</evidence>
<dbReference type="SMART" id="SM00388">
    <property type="entry name" value="HisKA"/>
    <property type="match status" value="1"/>
</dbReference>
<evidence type="ECO:0000259" key="8">
    <source>
        <dbReference type="PROSITE" id="PS50109"/>
    </source>
</evidence>
<sequence>MTVLITFLVLLSVGLATTCTYLFFQTRTRPDVDATISEDTKLPAVISHELRTPLTLIRGAAELLAEGTPGTLTDLQQEFVGTILDNSQLAIDIAENLVSNMRLSISQPIFTRVDVRQTIARAVRDMRRFSPATIEVDAPGGLLPIYADSQLIHQLVWNLVNNSVRHAGQNALIRVRVANGENGGLHLRISDNGRGMTPEELKNLFVPFVSGTGRRPGAGIGMMICQKIVEAHSGKIIVDSEPGRGTTFHVALPPQPKLLDFQA</sequence>
<comment type="caution">
    <text evidence="9">The sequence shown here is derived from an EMBL/GenBank/DDBJ whole genome shotgun (WGS) entry which is preliminary data.</text>
</comment>
<protein>
    <recommendedName>
        <fullName evidence="3">histidine kinase</fullName>
        <ecNumber evidence="3">2.7.13.3</ecNumber>
    </recommendedName>
</protein>
<evidence type="ECO:0000313" key="9">
    <source>
        <dbReference type="EMBL" id="MDP9805845.1"/>
    </source>
</evidence>
<dbReference type="SMART" id="SM00387">
    <property type="entry name" value="HATPase_c"/>
    <property type="match status" value="1"/>
</dbReference>
<evidence type="ECO:0000256" key="1">
    <source>
        <dbReference type="ARBA" id="ARBA00000085"/>
    </source>
</evidence>
<dbReference type="Pfam" id="PF02518">
    <property type="entry name" value="HATPase_c"/>
    <property type="match status" value="1"/>
</dbReference>
<dbReference type="GO" id="GO:0016301">
    <property type="term" value="F:kinase activity"/>
    <property type="evidence" value="ECO:0007669"/>
    <property type="project" value="UniProtKB-KW"/>
</dbReference>
<gene>
    <name evidence="9" type="ORF">J2S70_000427</name>
</gene>
<evidence type="ECO:0000256" key="6">
    <source>
        <dbReference type="ARBA" id="ARBA00022777"/>
    </source>
</evidence>
<evidence type="ECO:0000256" key="7">
    <source>
        <dbReference type="ARBA" id="ARBA00023012"/>
    </source>
</evidence>
<reference evidence="9 10" key="1">
    <citation type="submission" date="2023-07" db="EMBL/GenBank/DDBJ databases">
        <title>Sequencing the genomes of 1000 actinobacteria strains.</title>
        <authorList>
            <person name="Klenk H.-P."/>
        </authorList>
    </citation>
    <scope>NUCLEOTIDE SEQUENCE [LARGE SCALE GENOMIC DNA]</scope>
    <source>
        <strain evidence="9 10">DSM 17163</strain>
    </source>
</reference>
<evidence type="ECO:0000256" key="4">
    <source>
        <dbReference type="ARBA" id="ARBA00022553"/>
    </source>
</evidence>
<dbReference type="RefSeq" id="WP_307682102.1">
    <property type="nucleotide sequence ID" value="NZ_JAUSQX010000001.1"/>
</dbReference>
<dbReference type="InterPro" id="IPR003594">
    <property type="entry name" value="HATPase_dom"/>
</dbReference>
<dbReference type="InterPro" id="IPR004358">
    <property type="entry name" value="Sig_transdc_His_kin-like_C"/>
</dbReference>
<name>A0ABT9NF64_9ACTO</name>
<evidence type="ECO:0000256" key="5">
    <source>
        <dbReference type="ARBA" id="ARBA00022679"/>
    </source>
</evidence>
<keyword evidence="10" id="KW-1185">Reference proteome</keyword>
<dbReference type="CDD" id="cd00082">
    <property type="entry name" value="HisKA"/>
    <property type="match status" value="1"/>
</dbReference>
<keyword evidence="7" id="KW-0902">Two-component regulatory system</keyword>
<dbReference type="EMBL" id="JAUSQX010000001">
    <property type="protein sequence ID" value="MDP9805845.1"/>
    <property type="molecule type" value="Genomic_DNA"/>
</dbReference>
<proteinExistence type="predicted"/>
<dbReference type="SUPFAM" id="SSF55874">
    <property type="entry name" value="ATPase domain of HSP90 chaperone/DNA topoisomerase II/histidine kinase"/>
    <property type="match status" value="1"/>
</dbReference>
<dbReference type="PRINTS" id="PR00344">
    <property type="entry name" value="BCTRLSENSOR"/>
</dbReference>
<dbReference type="Gene3D" id="1.10.287.130">
    <property type="match status" value="1"/>
</dbReference>